<feature type="compositionally biased region" description="Basic and acidic residues" evidence="1">
    <location>
        <begin position="170"/>
        <end position="182"/>
    </location>
</feature>
<proteinExistence type="predicted"/>
<keyword evidence="3" id="KW-1185">Reference proteome</keyword>
<organism evidence="2 3">
    <name type="scientific">Cystoisospora suis</name>
    <dbReference type="NCBI Taxonomy" id="483139"/>
    <lineage>
        <taxon>Eukaryota</taxon>
        <taxon>Sar</taxon>
        <taxon>Alveolata</taxon>
        <taxon>Apicomplexa</taxon>
        <taxon>Conoidasida</taxon>
        <taxon>Coccidia</taxon>
        <taxon>Eucoccidiorida</taxon>
        <taxon>Eimeriorina</taxon>
        <taxon>Sarcocystidae</taxon>
        <taxon>Cystoisospora</taxon>
    </lineage>
</organism>
<feature type="compositionally biased region" description="Basic and acidic residues" evidence="1">
    <location>
        <begin position="121"/>
        <end position="163"/>
    </location>
</feature>
<feature type="compositionally biased region" description="Basic residues" evidence="1">
    <location>
        <begin position="11"/>
        <end position="20"/>
    </location>
</feature>
<dbReference type="EMBL" id="MIGC01005085">
    <property type="protein sequence ID" value="PHJ17338.1"/>
    <property type="molecule type" value="Genomic_DNA"/>
</dbReference>
<dbReference type="RefSeq" id="XP_067919062.1">
    <property type="nucleotide sequence ID" value="XM_068068961.1"/>
</dbReference>
<feature type="region of interest" description="Disordered" evidence="1">
    <location>
        <begin position="79"/>
        <end position="182"/>
    </location>
</feature>
<protein>
    <submittedName>
        <fullName evidence="2">Uncharacterized protein</fullName>
    </submittedName>
</protein>
<evidence type="ECO:0000313" key="2">
    <source>
        <dbReference type="EMBL" id="PHJ17338.1"/>
    </source>
</evidence>
<feature type="region of interest" description="Disordered" evidence="1">
    <location>
        <begin position="46"/>
        <end position="65"/>
    </location>
</feature>
<feature type="compositionally biased region" description="Basic and acidic residues" evidence="1">
    <location>
        <begin position="1"/>
        <end position="10"/>
    </location>
</feature>
<dbReference type="Proteomes" id="UP000221165">
    <property type="component" value="Unassembled WGS sequence"/>
</dbReference>
<dbReference type="VEuPathDB" id="ToxoDB:CSUI_008839"/>
<evidence type="ECO:0000313" key="3">
    <source>
        <dbReference type="Proteomes" id="UP000221165"/>
    </source>
</evidence>
<gene>
    <name evidence="2" type="ORF">CSUI_008839</name>
</gene>
<feature type="compositionally biased region" description="Basic and acidic residues" evidence="1">
    <location>
        <begin position="46"/>
        <end position="58"/>
    </location>
</feature>
<sequence length="182" mass="21665">MKEREGEKQRKKERMRKKGSMRRLRLLLIGEIPPSLCLCLLANEKRANSEDEGESRADDDPEIETSIYIEIGTKALRRKKCREDKKKRDQLHERKQERGGVCMREKERHTVRSEGFLAVQKSERDKKNNGNTKKETEEEKEKEKKKEKRSLKEKEEEGREREWQSTVSKRKNEEKTHEGENG</sequence>
<evidence type="ECO:0000256" key="1">
    <source>
        <dbReference type="SAM" id="MobiDB-lite"/>
    </source>
</evidence>
<accession>A0A2C6KL25</accession>
<dbReference type="GeneID" id="94432172"/>
<dbReference type="AlphaFoldDB" id="A0A2C6KL25"/>
<reference evidence="2 3" key="1">
    <citation type="journal article" date="2017" name="Int. J. Parasitol.">
        <title>The genome of the protozoan parasite Cystoisospora suis and a reverse vaccinology approach to identify vaccine candidates.</title>
        <authorList>
            <person name="Palmieri N."/>
            <person name="Shrestha A."/>
            <person name="Ruttkowski B."/>
            <person name="Beck T."/>
            <person name="Vogl C."/>
            <person name="Tomley F."/>
            <person name="Blake D.P."/>
            <person name="Joachim A."/>
        </authorList>
    </citation>
    <scope>NUCLEOTIDE SEQUENCE [LARGE SCALE GENOMIC DNA]</scope>
    <source>
        <strain evidence="2 3">Wien I</strain>
    </source>
</reference>
<name>A0A2C6KL25_9APIC</name>
<feature type="compositionally biased region" description="Basic and acidic residues" evidence="1">
    <location>
        <begin position="81"/>
        <end position="112"/>
    </location>
</feature>
<comment type="caution">
    <text evidence="2">The sequence shown here is derived from an EMBL/GenBank/DDBJ whole genome shotgun (WGS) entry which is preliminary data.</text>
</comment>
<feature type="region of interest" description="Disordered" evidence="1">
    <location>
        <begin position="1"/>
        <end position="20"/>
    </location>
</feature>